<reference evidence="1" key="2">
    <citation type="submission" date="2023-01" db="EMBL/GenBank/DDBJ databases">
        <authorList>
            <person name="Sun Q."/>
            <person name="Evtushenko L."/>
        </authorList>
    </citation>
    <scope>NUCLEOTIDE SEQUENCE</scope>
    <source>
        <strain evidence="1">VKM Ac-1958</strain>
    </source>
</reference>
<gene>
    <name evidence="1" type="ORF">GCM10017596_11030</name>
</gene>
<name>A0A9W6M8D0_9MICO</name>
<sequence length="133" mass="13807">MEEPLAGGNATASVVRVGETVRKPWLSSTPAVARLMAVVQDAGIDVPAHLGADAAARLAAIIDGYAPADELRAALPATLGTRAAAMHAMLRDAAASGVEPWSTMFTEGHGAYWAGVAEYARTHEAEWARALDV</sequence>
<proteinExistence type="predicted"/>
<comment type="caution">
    <text evidence="1">The sequence shown here is derived from an EMBL/GenBank/DDBJ whole genome shotgun (WGS) entry which is preliminary data.</text>
</comment>
<evidence type="ECO:0000313" key="2">
    <source>
        <dbReference type="Proteomes" id="UP001142325"/>
    </source>
</evidence>
<protein>
    <submittedName>
        <fullName evidence="1">Uncharacterized protein</fullName>
    </submittedName>
</protein>
<reference evidence="1" key="1">
    <citation type="journal article" date="2014" name="Int. J. Syst. Evol. Microbiol.">
        <title>Complete genome sequence of Corynebacterium casei LMG S-19264T (=DSM 44701T), isolated from a smear-ripened cheese.</title>
        <authorList>
            <consortium name="US DOE Joint Genome Institute (JGI-PGF)"/>
            <person name="Walter F."/>
            <person name="Albersmeier A."/>
            <person name="Kalinowski J."/>
            <person name="Ruckert C."/>
        </authorList>
    </citation>
    <scope>NUCLEOTIDE SEQUENCE</scope>
    <source>
        <strain evidence="1">VKM Ac-1958</strain>
    </source>
</reference>
<dbReference type="InterPro" id="IPR011009">
    <property type="entry name" value="Kinase-like_dom_sf"/>
</dbReference>
<dbReference type="Proteomes" id="UP001142325">
    <property type="component" value="Unassembled WGS sequence"/>
</dbReference>
<keyword evidence="2" id="KW-1185">Reference proteome</keyword>
<dbReference type="AlphaFoldDB" id="A0A9W6M8D0"/>
<evidence type="ECO:0000313" key="1">
    <source>
        <dbReference type="EMBL" id="GLK01388.1"/>
    </source>
</evidence>
<organism evidence="1 2">
    <name type="scientific">Microbacterium keratanolyticum</name>
    <dbReference type="NCBI Taxonomy" id="67574"/>
    <lineage>
        <taxon>Bacteria</taxon>
        <taxon>Bacillati</taxon>
        <taxon>Actinomycetota</taxon>
        <taxon>Actinomycetes</taxon>
        <taxon>Micrococcales</taxon>
        <taxon>Microbacteriaceae</taxon>
        <taxon>Microbacterium</taxon>
    </lineage>
</organism>
<accession>A0A9W6M8D0</accession>
<dbReference type="SUPFAM" id="SSF56112">
    <property type="entry name" value="Protein kinase-like (PK-like)"/>
    <property type="match status" value="1"/>
</dbReference>
<dbReference type="EMBL" id="BSET01000001">
    <property type="protein sequence ID" value="GLK01388.1"/>
    <property type="molecule type" value="Genomic_DNA"/>
</dbReference>